<dbReference type="PATRIC" id="fig|698760.3.peg.1333"/>
<evidence type="ECO:0000256" key="2">
    <source>
        <dbReference type="ARBA" id="ARBA00007164"/>
    </source>
</evidence>
<dbReference type="Pfam" id="PF07943">
    <property type="entry name" value="PBP5_C"/>
    <property type="match status" value="1"/>
</dbReference>
<feature type="non-terminal residue" evidence="18">
    <location>
        <position position="1"/>
    </location>
</feature>
<dbReference type="SUPFAM" id="SSF56601">
    <property type="entry name" value="beta-lactamase/transpeptidase-like"/>
    <property type="match status" value="1"/>
</dbReference>
<feature type="compositionally biased region" description="Low complexity" evidence="15">
    <location>
        <begin position="1"/>
        <end position="15"/>
    </location>
</feature>
<keyword evidence="7" id="KW-0378">Hydrolase</keyword>
<keyword evidence="10" id="KW-0961">Cell wall biogenesis/degradation</keyword>
<organism evidence="18 19">
    <name type="scientific">Streptomyces turgidiscabies (strain Car8)</name>
    <dbReference type="NCBI Taxonomy" id="698760"/>
    <lineage>
        <taxon>Bacteria</taxon>
        <taxon>Bacillati</taxon>
        <taxon>Actinomycetota</taxon>
        <taxon>Actinomycetes</taxon>
        <taxon>Kitasatosporales</taxon>
        <taxon>Streptomycetaceae</taxon>
        <taxon>Streptomyces</taxon>
    </lineage>
</organism>
<accession>L7FFN4</accession>
<evidence type="ECO:0000256" key="14">
    <source>
        <dbReference type="RuleBase" id="RU004016"/>
    </source>
</evidence>
<comment type="pathway">
    <text evidence="1">Cell wall biogenesis; peptidoglycan biosynthesis.</text>
</comment>
<feature type="compositionally biased region" description="Low complexity" evidence="15">
    <location>
        <begin position="81"/>
        <end position="113"/>
    </location>
</feature>
<feature type="active site" description="Acyl-ester intermediate" evidence="12">
    <location>
        <position position="630"/>
    </location>
</feature>
<feature type="compositionally biased region" description="Low complexity" evidence="15">
    <location>
        <begin position="207"/>
        <end position="217"/>
    </location>
</feature>
<feature type="domain" description="Peptidase S11 D-Ala-D-Ala carboxypeptidase A C-terminal" evidence="17">
    <location>
        <begin position="859"/>
        <end position="940"/>
    </location>
</feature>
<evidence type="ECO:0000256" key="4">
    <source>
        <dbReference type="ARBA" id="ARBA00022645"/>
    </source>
</evidence>
<dbReference type="AlphaFoldDB" id="L7FFN4"/>
<feature type="binding site" evidence="13">
    <location>
        <position position="799"/>
    </location>
    <ligand>
        <name>substrate</name>
    </ligand>
</feature>
<evidence type="ECO:0000256" key="3">
    <source>
        <dbReference type="ARBA" id="ARBA00012448"/>
    </source>
</evidence>
<dbReference type="EMBL" id="AEJB01000112">
    <property type="protein sequence ID" value="ELP70009.1"/>
    <property type="molecule type" value="Genomic_DNA"/>
</dbReference>
<sequence length="953" mass="95016">EAAGAASEATGGASTDDAEPPTGRVNPQKTEPEQSQKPETGTGRTPEAKPDTGTAARAGTASVSESGSEQKQQAATGSGSAPEAKPGTGTAAGTGTASVSESGSGSESKQQAATGSGSAPEAKPDTGTEAGTGTASVSEPVTGSGSVIRSKSKAESAPKAGSAAESETEPKSGSGTGAESVSGAKSGAESKSVTGLASEPATGAATGAESKSGSADGAKSKSVDGADSAPDAKSNAGTAAGVGAASASTTVTGTGADSGPETGSRSKSEPEPKTGSVVGAESGIASKSGPVAGARAESAGGPESESESEPKSESESAAKPESGTKSGPGARPGSGSAADPEHEPDADAGGNSAPGADVSDPARAPGKATGDPAPEPTPDKPSADQPTPDKPSADKPPVDQPTAVFKVGRPPVVPPVDQPTTMLKLGDLPARAAKGAGEPKADDAGADADAEGKGESVAERTSKFVALRQLDDPATRKAPPAVPPVGDPAKAPPVAPARPAKVTPADATAAIPQVGPERTTQQPLPPLPPLDLLAELTNTPPPRDTAVRTIARRVKIWTPVVILLAIVFAVVQAVRPLPPPELTLTAKDSYTFDGTAAALPWPSDGQGWMDVNGIGTMGKFGEQKPVAIGSVAKAMTAYLILKDHPLKVGEEGPKITIDATAEKEGGYNTDGKGESTLDTVKTGDTLTLKQALSAVMIPSANNIARLLARWDDGTEAAFIKKMNDTAKELGMKNTTYTDASGLKETTVSTAEDQVKLGNQLVRMPALMAITSQPFWYDPTGKRWRNWNEVIPANGGIGIKTGTTSAAGGNLLFAATKEVGGETAIVVGAVLGQHTAPIIDTVNNVSRTAMIAAREALLSSKILKKGDVVGYVDDGLGGQTPVVLSKDVTAIGWAGRKVELSFAAADDLPHSAKAGTAVGTLTVGDGNGGAVKVPVQLQKDLAEPGFDKKLTRIG</sequence>
<keyword evidence="9" id="KW-0573">Peptidoglycan synthesis</keyword>
<evidence type="ECO:0000256" key="6">
    <source>
        <dbReference type="ARBA" id="ARBA00022729"/>
    </source>
</evidence>
<evidence type="ECO:0000256" key="5">
    <source>
        <dbReference type="ARBA" id="ARBA00022670"/>
    </source>
</evidence>
<evidence type="ECO:0000256" key="7">
    <source>
        <dbReference type="ARBA" id="ARBA00022801"/>
    </source>
</evidence>
<keyword evidence="6" id="KW-0732">Signal</keyword>
<protein>
    <recommendedName>
        <fullName evidence="3">serine-type D-Ala-D-Ala carboxypeptidase</fullName>
        <ecNumber evidence="3">3.4.16.4</ecNumber>
    </recommendedName>
</protein>
<feature type="compositionally biased region" description="Basic and acidic residues" evidence="15">
    <location>
        <begin position="450"/>
        <end position="462"/>
    </location>
</feature>
<dbReference type="PRINTS" id="PR00725">
    <property type="entry name" value="DADACBPTASE1"/>
</dbReference>
<evidence type="ECO:0000313" key="18">
    <source>
        <dbReference type="EMBL" id="ELP70009.1"/>
    </source>
</evidence>
<evidence type="ECO:0000313" key="19">
    <source>
        <dbReference type="Proteomes" id="UP000010931"/>
    </source>
</evidence>
<dbReference type="GO" id="GO:0006508">
    <property type="term" value="P:proteolysis"/>
    <property type="evidence" value="ECO:0007669"/>
    <property type="project" value="UniProtKB-KW"/>
</dbReference>
<dbReference type="InterPro" id="IPR018044">
    <property type="entry name" value="Peptidase_S11"/>
</dbReference>
<keyword evidence="4 18" id="KW-0121">Carboxypeptidase</keyword>
<feature type="compositionally biased region" description="Low complexity" evidence="15">
    <location>
        <begin position="236"/>
        <end position="255"/>
    </location>
</feature>
<feature type="compositionally biased region" description="Basic and acidic residues" evidence="15">
    <location>
        <begin position="308"/>
        <end position="318"/>
    </location>
</feature>
<dbReference type="InterPro" id="IPR012907">
    <property type="entry name" value="Peptidase_S11_C"/>
</dbReference>
<dbReference type="Pfam" id="PF00768">
    <property type="entry name" value="Peptidase_S11"/>
    <property type="match status" value="1"/>
</dbReference>
<feature type="compositionally biased region" description="Polar residues" evidence="15">
    <location>
        <begin position="61"/>
        <end position="79"/>
    </location>
</feature>
<feature type="compositionally biased region" description="Low complexity" evidence="15">
    <location>
        <begin position="319"/>
        <end position="338"/>
    </location>
</feature>
<dbReference type="GO" id="GO:0009002">
    <property type="term" value="F:serine-type D-Ala-D-Ala carboxypeptidase activity"/>
    <property type="evidence" value="ECO:0007669"/>
    <property type="project" value="UniProtKB-EC"/>
</dbReference>
<evidence type="ECO:0000256" key="9">
    <source>
        <dbReference type="ARBA" id="ARBA00022984"/>
    </source>
</evidence>
<evidence type="ECO:0000256" key="1">
    <source>
        <dbReference type="ARBA" id="ARBA00004752"/>
    </source>
</evidence>
<feature type="active site" description="Proton acceptor" evidence="12">
    <location>
        <position position="633"/>
    </location>
</feature>
<evidence type="ECO:0000259" key="16">
    <source>
        <dbReference type="Pfam" id="PF00768"/>
    </source>
</evidence>
<dbReference type="PANTHER" id="PTHR21581">
    <property type="entry name" value="D-ALANYL-D-ALANINE CARBOXYPEPTIDASE"/>
    <property type="match status" value="1"/>
</dbReference>
<evidence type="ECO:0000259" key="17">
    <source>
        <dbReference type="Pfam" id="PF07943"/>
    </source>
</evidence>
<comment type="caution">
    <text evidence="18">The sequence shown here is derived from an EMBL/GenBank/DDBJ whole genome shotgun (WGS) entry which is preliminary data.</text>
</comment>
<proteinExistence type="inferred from homology"/>
<evidence type="ECO:0000256" key="11">
    <source>
        <dbReference type="ARBA" id="ARBA00034000"/>
    </source>
</evidence>
<comment type="catalytic activity">
    <reaction evidence="11">
        <text>Preferential cleavage: (Ac)2-L-Lys-D-Ala-|-D-Ala. Also transpeptidation of peptidyl-alanyl moieties that are N-acyl substituents of D-alanine.</text>
        <dbReference type="EC" id="3.4.16.4"/>
    </reaction>
</comment>
<keyword evidence="19" id="KW-1185">Reference proteome</keyword>
<keyword evidence="8" id="KW-0133">Cell shape</keyword>
<dbReference type="InterPro" id="IPR012338">
    <property type="entry name" value="Beta-lactam/transpept-like"/>
</dbReference>
<dbReference type="GO" id="GO:0008360">
    <property type="term" value="P:regulation of cell shape"/>
    <property type="evidence" value="ECO:0007669"/>
    <property type="project" value="UniProtKB-KW"/>
</dbReference>
<comment type="similarity">
    <text evidence="2 14">Belongs to the peptidase S11 family.</text>
</comment>
<evidence type="ECO:0000256" key="13">
    <source>
        <dbReference type="PIRSR" id="PIRSR618044-2"/>
    </source>
</evidence>
<dbReference type="PANTHER" id="PTHR21581:SF33">
    <property type="entry name" value="D-ALANYL-D-ALANINE CARBOXYPEPTIDASE DACB"/>
    <property type="match status" value="1"/>
</dbReference>
<feature type="compositionally biased region" description="Polar residues" evidence="15">
    <location>
        <begin position="129"/>
        <end position="149"/>
    </location>
</feature>
<dbReference type="Proteomes" id="UP000010931">
    <property type="component" value="Unassembled WGS sequence"/>
</dbReference>
<reference evidence="18 19" key="1">
    <citation type="journal article" date="2011" name="Plasmid">
        <title>Streptomyces turgidiscabies Car8 contains a modular pathogenicity island that shares virulence genes with other actinobacterial plant pathogens.</title>
        <authorList>
            <person name="Huguet-Tapia J.C."/>
            <person name="Badger J.H."/>
            <person name="Loria R."/>
            <person name="Pettis G.S."/>
        </authorList>
    </citation>
    <scope>NUCLEOTIDE SEQUENCE [LARGE SCALE GENOMIC DNA]</scope>
    <source>
        <strain evidence="18 19">Car8</strain>
    </source>
</reference>
<feature type="region of interest" description="Disordered" evidence="15">
    <location>
        <begin position="1"/>
        <end position="499"/>
    </location>
</feature>
<evidence type="ECO:0000256" key="12">
    <source>
        <dbReference type="PIRSR" id="PIRSR618044-1"/>
    </source>
</evidence>
<dbReference type="GO" id="GO:0009252">
    <property type="term" value="P:peptidoglycan biosynthetic process"/>
    <property type="evidence" value="ECO:0007669"/>
    <property type="project" value="UniProtKB-KW"/>
</dbReference>
<dbReference type="InterPro" id="IPR001967">
    <property type="entry name" value="Peptidase_S11_N"/>
</dbReference>
<dbReference type="GO" id="GO:0071555">
    <property type="term" value="P:cell wall organization"/>
    <property type="evidence" value="ECO:0007669"/>
    <property type="project" value="UniProtKB-KW"/>
</dbReference>
<evidence type="ECO:0000256" key="8">
    <source>
        <dbReference type="ARBA" id="ARBA00022960"/>
    </source>
</evidence>
<dbReference type="STRING" id="85558.T45_02254"/>
<evidence type="ECO:0000256" key="15">
    <source>
        <dbReference type="SAM" id="MobiDB-lite"/>
    </source>
</evidence>
<feature type="active site" evidence="12">
    <location>
        <position position="699"/>
    </location>
</feature>
<evidence type="ECO:0000256" key="10">
    <source>
        <dbReference type="ARBA" id="ARBA00023316"/>
    </source>
</evidence>
<gene>
    <name evidence="18" type="ORF">STRTUCAR8_06384</name>
</gene>
<dbReference type="Gene3D" id="3.40.710.10">
    <property type="entry name" value="DD-peptidase/beta-lactamase superfamily"/>
    <property type="match status" value="1"/>
</dbReference>
<feature type="domain" description="Peptidase S11 D-alanyl-D-alanine carboxypeptidase A N-terminal" evidence="16">
    <location>
        <begin position="623"/>
        <end position="826"/>
    </location>
</feature>
<dbReference type="EC" id="3.4.16.4" evidence="3"/>
<keyword evidence="5" id="KW-0645">Protease</keyword>
<feature type="compositionally biased region" description="Pro residues" evidence="15">
    <location>
        <begin position="480"/>
        <end position="496"/>
    </location>
</feature>
<name>L7FFN4_STRT8</name>